<dbReference type="CDD" id="cd05930">
    <property type="entry name" value="A_NRPS"/>
    <property type="match status" value="1"/>
</dbReference>
<dbReference type="PROSITE" id="PS50075">
    <property type="entry name" value="CARRIER"/>
    <property type="match status" value="1"/>
</dbReference>
<dbReference type="InterPro" id="IPR006162">
    <property type="entry name" value="Ppantetheine_attach_site"/>
</dbReference>
<dbReference type="PANTHER" id="PTHR45527">
    <property type="entry name" value="NONRIBOSOMAL PEPTIDE SYNTHETASE"/>
    <property type="match status" value="1"/>
</dbReference>
<dbReference type="Proteomes" id="UP000277671">
    <property type="component" value="Unassembled WGS sequence"/>
</dbReference>
<dbReference type="GO" id="GO:0022857">
    <property type="term" value="F:transmembrane transporter activity"/>
    <property type="evidence" value="ECO:0007669"/>
    <property type="project" value="InterPro"/>
</dbReference>
<dbReference type="InterPro" id="IPR029058">
    <property type="entry name" value="AB_hydrolase_fold"/>
</dbReference>
<feature type="transmembrane region" description="Helical" evidence="5">
    <location>
        <begin position="1642"/>
        <end position="1668"/>
    </location>
</feature>
<dbReference type="Pfam" id="PF00975">
    <property type="entry name" value="Thioesterase"/>
    <property type="match status" value="1"/>
</dbReference>
<dbReference type="InterPro" id="IPR011701">
    <property type="entry name" value="MFS"/>
</dbReference>
<keyword evidence="2" id="KW-0596">Phosphopantetheine</keyword>
<dbReference type="SMART" id="SM00824">
    <property type="entry name" value="PKS_TE"/>
    <property type="match status" value="1"/>
</dbReference>
<reference evidence="7 8" key="1">
    <citation type="submission" date="2018-10" db="EMBL/GenBank/DDBJ databases">
        <title>Sequencing the genomes of 1000 actinobacteria strains.</title>
        <authorList>
            <person name="Klenk H.-P."/>
        </authorList>
    </citation>
    <scope>NUCLEOTIDE SEQUENCE [LARGE SCALE GENOMIC DNA]</scope>
    <source>
        <strain evidence="7 8">DSM 45175</strain>
    </source>
</reference>
<dbReference type="GO" id="GO:0072330">
    <property type="term" value="P:monocarboxylic acid biosynthetic process"/>
    <property type="evidence" value="ECO:0007669"/>
    <property type="project" value="UniProtKB-ARBA"/>
</dbReference>
<protein>
    <submittedName>
        <fullName evidence="7">Amino acid adenylation domain-containing protein</fullName>
    </submittedName>
</protein>
<evidence type="ECO:0000256" key="4">
    <source>
        <dbReference type="SAM" id="MobiDB-lite"/>
    </source>
</evidence>
<feature type="transmembrane region" description="Helical" evidence="5">
    <location>
        <begin position="1524"/>
        <end position="1544"/>
    </location>
</feature>
<dbReference type="PANTHER" id="PTHR45527:SF1">
    <property type="entry name" value="FATTY ACID SYNTHASE"/>
    <property type="match status" value="1"/>
</dbReference>
<dbReference type="Gene3D" id="2.30.38.10">
    <property type="entry name" value="Luciferase, Domain 3"/>
    <property type="match status" value="1"/>
</dbReference>
<dbReference type="SUPFAM" id="SSF52777">
    <property type="entry name" value="CoA-dependent acyltransferases"/>
    <property type="match status" value="2"/>
</dbReference>
<evidence type="ECO:0000256" key="1">
    <source>
        <dbReference type="ARBA" id="ARBA00001957"/>
    </source>
</evidence>
<accession>A0A495JBN6</accession>
<evidence type="ECO:0000256" key="5">
    <source>
        <dbReference type="SAM" id="Phobius"/>
    </source>
</evidence>
<feature type="transmembrane region" description="Helical" evidence="5">
    <location>
        <begin position="1817"/>
        <end position="1835"/>
    </location>
</feature>
<dbReference type="CDD" id="cd06173">
    <property type="entry name" value="MFS_MefA_like"/>
    <property type="match status" value="1"/>
</dbReference>
<dbReference type="RefSeq" id="WP_246016721.1">
    <property type="nucleotide sequence ID" value="NZ_RBKT01000001.1"/>
</dbReference>
<feature type="region of interest" description="Disordered" evidence="4">
    <location>
        <begin position="1352"/>
        <end position="1413"/>
    </location>
</feature>
<evidence type="ECO:0000313" key="8">
    <source>
        <dbReference type="Proteomes" id="UP000277671"/>
    </source>
</evidence>
<feature type="transmembrane region" description="Helical" evidence="5">
    <location>
        <begin position="1556"/>
        <end position="1582"/>
    </location>
</feature>
<feature type="transmembrane region" description="Helical" evidence="5">
    <location>
        <begin position="1497"/>
        <end position="1518"/>
    </location>
</feature>
<dbReference type="InterPro" id="IPR025110">
    <property type="entry name" value="AMP-bd_C"/>
</dbReference>
<dbReference type="GO" id="GO:0031177">
    <property type="term" value="F:phosphopantetheine binding"/>
    <property type="evidence" value="ECO:0007669"/>
    <property type="project" value="InterPro"/>
</dbReference>
<keyword evidence="3" id="KW-0597">Phosphoprotein</keyword>
<dbReference type="Pfam" id="PF00668">
    <property type="entry name" value="Condensation"/>
    <property type="match status" value="1"/>
</dbReference>
<dbReference type="InterPro" id="IPR001031">
    <property type="entry name" value="Thioesterase"/>
</dbReference>
<dbReference type="InterPro" id="IPR036736">
    <property type="entry name" value="ACP-like_sf"/>
</dbReference>
<feature type="region of interest" description="Disordered" evidence="4">
    <location>
        <begin position="984"/>
        <end position="1005"/>
    </location>
</feature>
<dbReference type="Gene3D" id="3.30.559.10">
    <property type="entry name" value="Chloramphenicol acetyltransferase-like domain"/>
    <property type="match status" value="1"/>
</dbReference>
<dbReference type="InterPro" id="IPR009081">
    <property type="entry name" value="PP-bd_ACP"/>
</dbReference>
<dbReference type="InterPro" id="IPR020806">
    <property type="entry name" value="PKS_PP-bd"/>
</dbReference>
<dbReference type="GO" id="GO:0005737">
    <property type="term" value="C:cytoplasm"/>
    <property type="evidence" value="ECO:0007669"/>
    <property type="project" value="TreeGrafter"/>
</dbReference>
<evidence type="ECO:0000256" key="3">
    <source>
        <dbReference type="ARBA" id="ARBA00022553"/>
    </source>
</evidence>
<dbReference type="PROSITE" id="PS00012">
    <property type="entry name" value="PHOSPHOPANTETHEINE"/>
    <property type="match status" value="1"/>
</dbReference>
<dbReference type="Pfam" id="PF13193">
    <property type="entry name" value="AMP-binding_C"/>
    <property type="match status" value="1"/>
</dbReference>
<dbReference type="InterPro" id="IPR020845">
    <property type="entry name" value="AMP-binding_CS"/>
</dbReference>
<dbReference type="GO" id="GO:0044550">
    <property type="term" value="P:secondary metabolite biosynthetic process"/>
    <property type="evidence" value="ECO:0007669"/>
    <property type="project" value="TreeGrafter"/>
</dbReference>
<feature type="domain" description="Carrier" evidence="6">
    <location>
        <begin position="1004"/>
        <end position="1086"/>
    </location>
</feature>
<name>A0A495JBN6_9ACTN</name>
<dbReference type="EMBL" id="RBKT01000001">
    <property type="protein sequence ID" value="RKR86141.1"/>
    <property type="molecule type" value="Genomic_DNA"/>
</dbReference>
<dbReference type="InterPro" id="IPR001242">
    <property type="entry name" value="Condensation_dom"/>
</dbReference>
<dbReference type="SUPFAM" id="SSF53474">
    <property type="entry name" value="alpha/beta-Hydrolases"/>
    <property type="match status" value="1"/>
</dbReference>
<keyword evidence="8" id="KW-1185">Reference proteome</keyword>
<dbReference type="SUPFAM" id="SSF56801">
    <property type="entry name" value="Acetyl-CoA synthetase-like"/>
    <property type="match status" value="1"/>
</dbReference>
<feature type="transmembrane region" description="Helical" evidence="5">
    <location>
        <begin position="1728"/>
        <end position="1751"/>
    </location>
</feature>
<dbReference type="FunFam" id="3.40.50.980:FF:000001">
    <property type="entry name" value="Non-ribosomal peptide synthetase"/>
    <property type="match status" value="1"/>
</dbReference>
<dbReference type="CDD" id="cd19531">
    <property type="entry name" value="LCL_NRPS-like"/>
    <property type="match status" value="1"/>
</dbReference>
<dbReference type="NCBIfam" id="TIGR01733">
    <property type="entry name" value="AA-adenyl-dom"/>
    <property type="match status" value="1"/>
</dbReference>
<dbReference type="Gene3D" id="3.30.559.30">
    <property type="entry name" value="Nonribosomal peptide synthetase, condensation domain"/>
    <property type="match status" value="1"/>
</dbReference>
<proteinExistence type="predicted"/>
<dbReference type="SMART" id="SM00823">
    <property type="entry name" value="PKS_PP"/>
    <property type="match status" value="1"/>
</dbReference>
<dbReference type="Pfam" id="PF00501">
    <property type="entry name" value="AMP-binding"/>
    <property type="match status" value="1"/>
</dbReference>
<dbReference type="GO" id="GO:0043041">
    <property type="term" value="P:amino acid activation for nonribosomal peptide biosynthetic process"/>
    <property type="evidence" value="ECO:0007669"/>
    <property type="project" value="TreeGrafter"/>
</dbReference>
<dbReference type="FunFam" id="1.10.1200.10:FF:000016">
    <property type="entry name" value="Non-ribosomal peptide synthase"/>
    <property type="match status" value="1"/>
</dbReference>
<dbReference type="InterPro" id="IPR000873">
    <property type="entry name" value="AMP-dep_synth/lig_dom"/>
</dbReference>
<dbReference type="GO" id="GO:0003824">
    <property type="term" value="F:catalytic activity"/>
    <property type="evidence" value="ECO:0007669"/>
    <property type="project" value="InterPro"/>
</dbReference>
<keyword evidence="5" id="KW-0472">Membrane</keyword>
<gene>
    <name evidence="7" type="ORF">BDK92_0363</name>
</gene>
<dbReference type="InterPro" id="IPR036259">
    <property type="entry name" value="MFS_trans_sf"/>
</dbReference>
<dbReference type="PROSITE" id="PS00455">
    <property type="entry name" value="AMP_BINDING"/>
    <property type="match status" value="1"/>
</dbReference>
<feature type="transmembrane region" description="Helical" evidence="5">
    <location>
        <begin position="1763"/>
        <end position="1786"/>
    </location>
</feature>
<feature type="transmembrane region" description="Helical" evidence="5">
    <location>
        <begin position="1706"/>
        <end position="1722"/>
    </location>
</feature>
<dbReference type="InterPro" id="IPR020802">
    <property type="entry name" value="TesA-like"/>
</dbReference>
<feature type="transmembrane region" description="Helical" evidence="5">
    <location>
        <begin position="1588"/>
        <end position="1609"/>
    </location>
</feature>
<dbReference type="Gene3D" id="3.40.50.980">
    <property type="match status" value="2"/>
</dbReference>
<dbReference type="InterPro" id="IPR045851">
    <property type="entry name" value="AMP-bd_C_sf"/>
</dbReference>
<sequence>MTEVELPARPAATGPPTIPRRPDGRAPLSFGQERLWFMEQFAPGTAAYVIPVTLRLRGPLDPDLLGRALDAVAARHDSLRMRFTQDVDGLPAVDLAGPVTVPLVTAHAHSAGRARELVADAARQPFDLATAPLLRALLIRLGETDHVLHLAAHHIVTDGWSFDLLLGELATQYAGYLDGRPEPSAPAVRYGDYAAWQRERVDSPAVRGQLDYWRGALADVPPLELPTDRPRPAEQGHEGATHRFTLDAGLTDELRRLGRRHRATLYMTLLAGLQTLLFRQSGQRDFAVGSPVAGRVVPELEHLIGLFINTLALRADLNLDAAAATGAGGSTGSAVEPSFATLLGRTRTTVIRALARQEVPFERLVQELHVPRDVSRAPVFQVMFALQNYARGANRWPAGLVAESFGTGISSARYDLAVYLSEADDGLRGSVLYNTDLFDPQTMTRFTDHYRNLLRAAVARPDLPLVDLDLLDRAERDRVLSFGAPAPARRAAGATTATSDAGTLADLITPYAVSTSTTAAVVCGGDSVTYRELDHRANRIARFLRRRGVGPESLVGVCLEQSVELAVTLLGVLRAGGAYVPLDPEQPPARLAGMLADAGPAIVLTDTTLRAQLAPLTDAPLVCLDLVRDEVAAEPETAPPDGASPDNLAYVIYTSGSTGTPKGVAVAHRQVLRYLNGIADRLDVPPAGRYALLQSMSFDFSVTVFYLALATGGTVHLVPRRCTGAELADELRRHRIDYLKMTPSHLAALAADVPPGALLPHRALLLGGEPADPGWAAGLAEGNTRVVNHYGPTEATVGVTTYRIRATGTGPGPVPIGTPLPYARVHLLDHRLRPVPVGTVGEIYLGGDRLARGYLNQPGQTAGRFVADPFGPPGGRLYRTGDLGRWRGDGELVFLGRRDHQVKLRGYRVELGEVEAALREHDGVVQAAVLLRDDRLVAYLERRSGAVTTEPATLRRTLADRLPEYMIPTRYVWLDRLPLQEHGKVDRGALPPPGDDRPTGTRVAPDGPVETVIAAVWQAVLGIDRIGVTDDFFDLGGHSLLATRVVARLRRELPETVDGPVHPVTVMDLFKHRTVRELAELAELVTGDGGRAGGLLHELTPPVPATTERVRSLVCVPYGGGSAVVYQPLADALPVGHRLYAVAVPGHDIGLADDPRPIPEVARAVADEILATVDGPLALYGHCGPGGALAVEIARLLEAAGRDLDALYLGGVFPFARPVGGVLGPLLRLRLAERIRSDRIYRTWLQAQGADLGALDPDQAAFLIRAMRHDARVAEDYFTALVHQRVAPLRAPIVCVVGDRDRGTEYAEERFREWHFLSDRTALAVVDEGGHYFLKYRAAELAEIVTTVDRRLDRPDPATAGANETPAAHVPAEPDPGWRLTGVSRRTAAETSTMDGASGAGTAPESTRGGAPLPVVADATVPRTPEPSIRRFALVAVGQIVTMTGTALTNFALPLWIYLETGSLARFALFAVLGLVPGLLVAPLAGALIDRTSRRRIILLACCAAGGAKLVIAAALLADLAQVWHFYLLVAWLSVALAFQRLAFVSAVPQLVPKRYLGHANGVTQTATGLTQFMVPLIAVALLEAVDLHGILVIDVVLYGLAIVVLLAIRFPATMALRRRESIGAEITGGLRYSWRRREFRAMLVFFALLNLFLFPALFLLSPLVLGFADLAEVARIALVGGLGGAAGGLVMLVWGGPRHHRMRTVLIGTVLLGLACVVTGLRPDLTVIAAGAFGMYLALGVVNGVYATVVQTKVPQLFHGRVFALNQMVAWSTLPLGWGVIAPLASGWAEPLLQPGGALAPTVGAVIGVGPGRGIGLLYVAFGLCIGLTAVVSLRTRVLARFDDEVPDAPPDDVLGIEARQARAARAGTGPTDRSEREVAGAATGTRHADGS</sequence>
<comment type="cofactor">
    <cofactor evidence="1">
        <name>pantetheine 4'-phosphate</name>
        <dbReference type="ChEBI" id="CHEBI:47942"/>
    </cofactor>
</comment>
<keyword evidence="5" id="KW-0812">Transmembrane</keyword>
<dbReference type="FunFam" id="3.40.50.12780:FF:000012">
    <property type="entry name" value="Non-ribosomal peptide synthetase"/>
    <property type="match status" value="1"/>
</dbReference>
<feature type="transmembrane region" description="Helical" evidence="5">
    <location>
        <begin position="1674"/>
        <end position="1694"/>
    </location>
</feature>
<dbReference type="Gene3D" id="1.20.1250.20">
    <property type="entry name" value="MFS general substrate transporter like domains"/>
    <property type="match status" value="1"/>
</dbReference>
<organism evidence="7 8">
    <name type="scientific">Micromonospora pisi</name>
    <dbReference type="NCBI Taxonomy" id="589240"/>
    <lineage>
        <taxon>Bacteria</taxon>
        <taxon>Bacillati</taxon>
        <taxon>Actinomycetota</taxon>
        <taxon>Actinomycetes</taxon>
        <taxon>Micromonosporales</taxon>
        <taxon>Micromonosporaceae</taxon>
        <taxon>Micromonospora</taxon>
    </lineage>
</organism>
<keyword evidence="5" id="KW-1133">Transmembrane helix</keyword>
<dbReference type="Gene3D" id="1.10.1200.10">
    <property type="entry name" value="ACP-like"/>
    <property type="match status" value="1"/>
</dbReference>
<dbReference type="SUPFAM" id="SSF103473">
    <property type="entry name" value="MFS general substrate transporter"/>
    <property type="match status" value="1"/>
</dbReference>
<comment type="caution">
    <text evidence="7">The sequence shown here is derived from an EMBL/GenBank/DDBJ whole genome shotgun (WGS) entry which is preliminary data.</text>
</comment>
<feature type="region of interest" description="Disordered" evidence="4">
    <location>
        <begin position="1862"/>
        <end position="1893"/>
    </location>
</feature>
<dbReference type="GO" id="GO:0008610">
    <property type="term" value="P:lipid biosynthetic process"/>
    <property type="evidence" value="ECO:0007669"/>
    <property type="project" value="UniProtKB-ARBA"/>
</dbReference>
<feature type="transmembrane region" description="Helical" evidence="5">
    <location>
        <begin position="1464"/>
        <end position="1485"/>
    </location>
</feature>
<evidence type="ECO:0000259" key="6">
    <source>
        <dbReference type="PROSITE" id="PS50075"/>
    </source>
</evidence>
<evidence type="ECO:0000313" key="7">
    <source>
        <dbReference type="EMBL" id="RKR86141.1"/>
    </source>
</evidence>
<evidence type="ECO:0000256" key="2">
    <source>
        <dbReference type="ARBA" id="ARBA00022450"/>
    </source>
</evidence>
<dbReference type="Pfam" id="PF07690">
    <property type="entry name" value="MFS_1"/>
    <property type="match status" value="1"/>
</dbReference>
<feature type="region of interest" description="Disordered" evidence="4">
    <location>
        <begin position="1"/>
        <end position="25"/>
    </location>
</feature>
<dbReference type="InterPro" id="IPR023213">
    <property type="entry name" value="CAT-like_dom_sf"/>
</dbReference>
<dbReference type="Gene3D" id="3.40.50.1820">
    <property type="entry name" value="alpha/beta hydrolase"/>
    <property type="match status" value="1"/>
</dbReference>
<dbReference type="InterPro" id="IPR010071">
    <property type="entry name" value="AA_adenyl_dom"/>
</dbReference>
<dbReference type="Pfam" id="PF00550">
    <property type="entry name" value="PP-binding"/>
    <property type="match status" value="1"/>
</dbReference>
<dbReference type="Gene3D" id="3.30.300.30">
    <property type="match status" value="1"/>
</dbReference>